<dbReference type="AlphaFoldDB" id="F8FNT1"/>
<dbReference type="CDD" id="cd02696">
    <property type="entry name" value="MurNAc-LAA"/>
    <property type="match status" value="1"/>
</dbReference>
<gene>
    <name evidence="3" type="ordered locus">KNP414_06479</name>
</gene>
<dbReference type="GO" id="GO:0009253">
    <property type="term" value="P:peptidoglycan catabolic process"/>
    <property type="evidence" value="ECO:0007669"/>
    <property type="project" value="InterPro"/>
</dbReference>
<dbReference type="Pfam" id="PF01520">
    <property type="entry name" value="Amidase_3"/>
    <property type="match status" value="1"/>
</dbReference>
<dbReference type="KEGG" id="pms:KNP414_06479"/>
<reference evidence="3 4" key="2">
    <citation type="journal article" date="2013" name="Genome Announc.">
        <title>Genome Sequence of Growth-Improving Paenibacillus mucilaginosus Strain KNP414.</title>
        <authorList>
            <person name="Lu J.J."/>
            <person name="Wang J.F."/>
            <person name="Hu X.F."/>
        </authorList>
    </citation>
    <scope>NUCLEOTIDE SEQUENCE [LARGE SCALE GENOMIC DNA]</scope>
    <source>
        <strain evidence="3 4">KNP414</strain>
    </source>
</reference>
<dbReference type="SUPFAM" id="SSF53187">
    <property type="entry name" value="Zn-dependent exopeptidases"/>
    <property type="match status" value="1"/>
</dbReference>
<evidence type="ECO:0000313" key="4">
    <source>
        <dbReference type="Proteomes" id="UP000006620"/>
    </source>
</evidence>
<feature type="domain" description="MurNAc-LAA" evidence="2">
    <location>
        <begin position="134"/>
        <end position="243"/>
    </location>
</feature>
<evidence type="ECO:0000313" key="3">
    <source>
        <dbReference type="EMBL" id="AEI45000.1"/>
    </source>
</evidence>
<dbReference type="Gene3D" id="3.40.630.40">
    <property type="entry name" value="Zn-dependent exopeptidases"/>
    <property type="match status" value="1"/>
</dbReference>
<keyword evidence="1" id="KW-0378">Hydrolase</keyword>
<sequence>MKPRTPVRQRIGSLLLAGLAAGILPGFEPADMPESPPWPMVDQLLLPEIRADHPALSQTDILIDVGHGGVDGGTVYGDILEKNINLEIARRTYDALRGSGYTVLLNRVGDYALSSDNHWLNSRSRHLKDLAQRSHLAKEVSPKVMISLHVNSAKSSSKRGALLIHQKGKESRKLALCLQEALNPLYGTDTEPVYGRSYYLMKHVEAPSVIVEMGYLTNEEDRRLLLDAASQQKIAERIAAGVRTYLDVHAR</sequence>
<dbReference type="InterPro" id="IPR050695">
    <property type="entry name" value="N-acetylmuramoyl_amidase_3"/>
</dbReference>
<evidence type="ECO:0000259" key="2">
    <source>
        <dbReference type="SMART" id="SM00646"/>
    </source>
</evidence>
<protein>
    <submittedName>
        <fullName evidence="3">Putative N-acetylmuramoyl-L-alanine amidase</fullName>
    </submittedName>
</protein>
<proteinExistence type="predicted"/>
<dbReference type="GO" id="GO:0030288">
    <property type="term" value="C:outer membrane-bounded periplasmic space"/>
    <property type="evidence" value="ECO:0007669"/>
    <property type="project" value="TreeGrafter"/>
</dbReference>
<dbReference type="Proteomes" id="UP000006620">
    <property type="component" value="Chromosome"/>
</dbReference>
<reference evidence="4" key="1">
    <citation type="submission" date="2011-06" db="EMBL/GenBank/DDBJ databases">
        <title>Complete genome sequence of Paenibacillus mucilaginosus KNP414.</title>
        <authorList>
            <person name="Wang J."/>
            <person name="Hu S."/>
            <person name="Hu X."/>
            <person name="Zhang B."/>
            <person name="Dong D."/>
            <person name="Zhang S."/>
            <person name="Zhao K."/>
            <person name="Wu D."/>
        </authorList>
    </citation>
    <scope>NUCLEOTIDE SEQUENCE [LARGE SCALE GENOMIC DNA]</scope>
    <source>
        <strain evidence="4">KNP414</strain>
    </source>
</reference>
<dbReference type="GO" id="GO:0008745">
    <property type="term" value="F:N-acetylmuramoyl-L-alanine amidase activity"/>
    <property type="evidence" value="ECO:0007669"/>
    <property type="project" value="InterPro"/>
</dbReference>
<name>F8FNT1_PAEMK</name>
<accession>F8FNT1</accession>
<dbReference type="RefSeq" id="WP_013920144.1">
    <property type="nucleotide sequence ID" value="NC_015690.1"/>
</dbReference>
<organism evidence="3 4">
    <name type="scientific">Paenibacillus mucilaginosus (strain KNP414)</name>
    <dbReference type="NCBI Taxonomy" id="1036673"/>
    <lineage>
        <taxon>Bacteria</taxon>
        <taxon>Bacillati</taxon>
        <taxon>Bacillota</taxon>
        <taxon>Bacilli</taxon>
        <taxon>Bacillales</taxon>
        <taxon>Paenibacillaceae</taxon>
        <taxon>Paenibacillus</taxon>
    </lineage>
</organism>
<dbReference type="PANTHER" id="PTHR30404">
    <property type="entry name" value="N-ACETYLMURAMOYL-L-ALANINE AMIDASE"/>
    <property type="match status" value="1"/>
</dbReference>
<evidence type="ECO:0000256" key="1">
    <source>
        <dbReference type="ARBA" id="ARBA00022801"/>
    </source>
</evidence>
<dbReference type="PANTHER" id="PTHR30404:SF0">
    <property type="entry name" value="N-ACETYLMURAMOYL-L-ALANINE AMIDASE AMIC"/>
    <property type="match status" value="1"/>
</dbReference>
<dbReference type="EMBL" id="CP002869">
    <property type="protein sequence ID" value="AEI45000.1"/>
    <property type="molecule type" value="Genomic_DNA"/>
</dbReference>
<dbReference type="SMART" id="SM00646">
    <property type="entry name" value="Ami_3"/>
    <property type="match status" value="1"/>
</dbReference>
<dbReference type="PATRIC" id="fig|1036673.3.peg.6035"/>
<dbReference type="HOGENOM" id="CLU_014322_7_1_9"/>
<dbReference type="InterPro" id="IPR002508">
    <property type="entry name" value="MurNAc-LAA_cat"/>
</dbReference>